<evidence type="ECO:0000313" key="1">
    <source>
        <dbReference type="EnsemblMetazoa" id="AALFPA23_000613.P442"/>
    </source>
</evidence>
<dbReference type="RefSeq" id="XP_062710608.1">
    <property type="nucleotide sequence ID" value="XM_062854624.1"/>
</dbReference>
<dbReference type="Proteomes" id="UP000069940">
    <property type="component" value="Unassembled WGS sequence"/>
</dbReference>
<dbReference type="GeneID" id="134288762"/>
<evidence type="ECO:0000313" key="2">
    <source>
        <dbReference type="Proteomes" id="UP000069940"/>
    </source>
</evidence>
<dbReference type="Pfam" id="PF05380">
    <property type="entry name" value="Peptidase_A17"/>
    <property type="match status" value="1"/>
</dbReference>
<name>A0ABM1XKW2_AEDAL</name>
<reference evidence="2" key="1">
    <citation type="journal article" date="2015" name="Proc. Natl. Acad. Sci. U.S.A.">
        <title>Genome sequence of the Asian Tiger mosquito, Aedes albopictus, reveals insights into its biology, genetics, and evolution.</title>
        <authorList>
            <person name="Chen X.G."/>
            <person name="Jiang X."/>
            <person name="Gu J."/>
            <person name="Xu M."/>
            <person name="Wu Y."/>
            <person name="Deng Y."/>
            <person name="Zhang C."/>
            <person name="Bonizzoni M."/>
            <person name="Dermauw W."/>
            <person name="Vontas J."/>
            <person name="Armbruster P."/>
            <person name="Huang X."/>
            <person name="Yang Y."/>
            <person name="Zhang H."/>
            <person name="He W."/>
            <person name="Peng H."/>
            <person name="Liu Y."/>
            <person name="Wu K."/>
            <person name="Chen J."/>
            <person name="Lirakis M."/>
            <person name="Topalis P."/>
            <person name="Van Leeuwen T."/>
            <person name="Hall A.B."/>
            <person name="Jiang X."/>
            <person name="Thorpe C."/>
            <person name="Mueller R.L."/>
            <person name="Sun C."/>
            <person name="Waterhouse R.M."/>
            <person name="Yan G."/>
            <person name="Tu Z.J."/>
            <person name="Fang X."/>
            <person name="James A.A."/>
        </authorList>
    </citation>
    <scope>NUCLEOTIDE SEQUENCE [LARGE SCALE GENOMIC DNA]</scope>
    <source>
        <strain evidence="2">Foshan</strain>
    </source>
</reference>
<keyword evidence="2" id="KW-1185">Reference proteome</keyword>
<proteinExistence type="predicted"/>
<dbReference type="PANTHER" id="PTHR47331">
    <property type="entry name" value="PHD-TYPE DOMAIN-CONTAINING PROTEIN"/>
    <property type="match status" value="1"/>
</dbReference>
<reference evidence="1" key="2">
    <citation type="submission" date="2025-05" db="UniProtKB">
        <authorList>
            <consortium name="EnsemblMetazoa"/>
        </authorList>
    </citation>
    <scope>IDENTIFICATION</scope>
    <source>
        <strain evidence="1">Foshan</strain>
    </source>
</reference>
<organism evidence="1 2">
    <name type="scientific">Aedes albopictus</name>
    <name type="common">Asian tiger mosquito</name>
    <name type="synonym">Stegomyia albopicta</name>
    <dbReference type="NCBI Taxonomy" id="7160"/>
    <lineage>
        <taxon>Eukaryota</taxon>
        <taxon>Metazoa</taxon>
        <taxon>Ecdysozoa</taxon>
        <taxon>Arthropoda</taxon>
        <taxon>Hexapoda</taxon>
        <taxon>Insecta</taxon>
        <taxon>Pterygota</taxon>
        <taxon>Neoptera</taxon>
        <taxon>Endopterygota</taxon>
        <taxon>Diptera</taxon>
        <taxon>Nematocera</taxon>
        <taxon>Culicoidea</taxon>
        <taxon>Culicidae</taxon>
        <taxon>Culicinae</taxon>
        <taxon>Aedini</taxon>
        <taxon>Aedes</taxon>
        <taxon>Stegomyia</taxon>
    </lineage>
</organism>
<dbReference type="EnsemblMetazoa" id="AALFPA23_000613.R442">
    <property type="protein sequence ID" value="AALFPA23_000613.P442"/>
    <property type="gene ID" value="AALFPA23_000613"/>
</dbReference>
<protein>
    <submittedName>
        <fullName evidence="1">Uncharacterized protein</fullName>
    </submittedName>
</protein>
<accession>A0ABM1XKW2</accession>
<sequence length="264" mass="29468">MLMQLLWLQPSGYDAAAVSESIADKWNSYAKQLPKLSYSHVPRYALLPNATIQLHTFSDASEVAYGACTYARSVDSQGNVAVHLLASKSRVAPLKRISLPRLGLCTADLATKLHTKISEALQIDVPASYFWSDSTVTLQWIHAPPKNWKTFVANRVSAIQSATHGAHWNHAAGKQNPADHVSRGMEIDEFIQCEEWKHGPKWLSLPGNQWPCEQVPEYPDDGKERRKVVVAIARSETLVNPHFASFSSNSAMVRITAYCLRFVR</sequence>
<dbReference type="InterPro" id="IPR008042">
    <property type="entry name" value="Retrotrans_Pao"/>
</dbReference>